<dbReference type="InterPro" id="IPR016162">
    <property type="entry name" value="Ald_DH_N"/>
</dbReference>
<dbReference type="Pfam" id="PF00171">
    <property type="entry name" value="Aldedh"/>
    <property type="match status" value="1"/>
</dbReference>
<evidence type="ECO:0000259" key="4">
    <source>
        <dbReference type="Pfam" id="PF00171"/>
    </source>
</evidence>
<dbReference type="SUPFAM" id="SSF53720">
    <property type="entry name" value="ALDH-like"/>
    <property type="match status" value="1"/>
</dbReference>
<dbReference type="Gene3D" id="3.40.605.10">
    <property type="entry name" value="Aldehyde Dehydrogenase, Chain A, domain 1"/>
    <property type="match status" value="1"/>
</dbReference>
<evidence type="ECO:0000313" key="5">
    <source>
        <dbReference type="EMBL" id="CAZ86436.1"/>
    </source>
</evidence>
<evidence type="ECO:0000313" key="6">
    <source>
        <dbReference type="Proteomes" id="UP000006911"/>
    </source>
</evidence>
<evidence type="ECO:0000256" key="1">
    <source>
        <dbReference type="ARBA" id="ARBA00009986"/>
    </source>
</evidence>
<dbReference type="InParanoid" id="D5GPJ3"/>
<keyword evidence="2" id="KW-0560">Oxidoreductase</keyword>
<dbReference type="Gene3D" id="3.40.309.10">
    <property type="entry name" value="Aldehyde Dehydrogenase, Chain A, domain 2"/>
    <property type="match status" value="1"/>
</dbReference>
<sequence length="181" mass="20238">MISVARKVGDCPLALYIFTREKEEEEKILKNIRSGGATVNDVLFHAAIPSVPFGGVGESGTGSYRGKASFDAFVHRRPVVNQPLWMEGQLRMRYPPFTPTKFDLMRKAGGTVKPNFDRDGKLLRRSLVSWILLLVLGAYSRKRAIFRYLLLMIGAALVKTFLSAKSQLDTSLNLTMLFAIL</sequence>
<dbReference type="InterPro" id="IPR012394">
    <property type="entry name" value="Aldehyde_DH_NAD(P)"/>
</dbReference>
<dbReference type="PANTHER" id="PTHR43570">
    <property type="entry name" value="ALDEHYDE DEHYDROGENASE"/>
    <property type="match status" value="1"/>
</dbReference>
<dbReference type="InterPro" id="IPR016163">
    <property type="entry name" value="Ald_DH_C"/>
</dbReference>
<dbReference type="KEGG" id="tml:GSTUM_00011871001"/>
<keyword evidence="3" id="KW-1133">Transmembrane helix</keyword>
<dbReference type="GeneID" id="9186676"/>
<accession>D5GPJ3</accession>
<dbReference type="RefSeq" id="XP_002842245.1">
    <property type="nucleotide sequence ID" value="XM_002842199.1"/>
</dbReference>
<dbReference type="GO" id="GO:0004029">
    <property type="term" value="F:aldehyde dehydrogenase (NAD+) activity"/>
    <property type="evidence" value="ECO:0007669"/>
    <property type="project" value="TreeGrafter"/>
</dbReference>
<dbReference type="GO" id="GO:0006081">
    <property type="term" value="P:aldehyde metabolic process"/>
    <property type="evidence" value="ECO:0007669"/>
    <property type="project" value="InterPro"/>
</dbReference>
<comment type="similarity">
    <text evidence="1">Belongs to the aldehyde dehydrogenase family.</text>
</comment>
<dbReference type="HOGENOM" id="CLU_1490058_0_0_1"/>
<evidence type="ECO:0000256" key="3">
    <source>
        <dbReference type="SAM" id="Phobius"/>
    </source>
</evidence>
<organism evidence="5 6">
    <name type="scientific">Tuber melanosporum (strain Mel28)</name>
    <name type="common">Perigord black truffle</name>
    <dbReference type="NCBI Taxonomy" id="656061"/>
    <lineage>
        <taxon>Eukaryota</taxon>
        <taxon>Fungi</taxon>
        <taxon>Dikarya</taxon>
        <taxon>Ascomycota</taxon>
        <taxon>Pezizomycotina</taxon>
        <taxon>Pezizomycetes</taxon>
        <taxon>Pezizales</taxon>
        <taxon>Tuberaceae</taxon>
        <taxon>Tuber</taxon>
    </lineage>
</organism>
<gene>
    <name evidence="5" type="ORF">GSTUM_00011871001</name>
</gene>
<dbReference type="InterPro" id="IPR015590">
    <property type="entry name" value="Aldehyde_DH_dom"/>
</dbReference>
<feature type="domain" description="Aldehyde dehydrogenase" evidence="4">
    <location>
        <begin position="13"/>
        <end position="76"/>
    </location>
</feature>
<dbReference type="PANTHER" id="PTHR43570:SF11">
    <property type="entry name" value="ALDEHYDE DEHYDROGENASE"/>
    <property type="match status" value="1"/>
</dbReference>
<reference evidence="5 6" key="1">
    <citation type="journal article" date="2010" name="Nature">
        <title>Perigord black truffle genome uncovers evolutionary origins and mechanisms of symbiosis.</title>
        <authorList>
            <person name="Martin F."/>
            <person name="Kohler A."/>
            <person name="Murat C."/>
            <person name="Balestrini R."/>
            <person name="Coutinho P.M."/>
            <person name="Jaillon O."/>
            <person name="Montanini B."/>
            <person name="Morin E."/>
            <person name="Noel B."/>
            <person name="Percudani R."/>
            <person name="Porcel B."/>
            <person name="Rubini A."/>
            <person name="Amicucci A."/>
            <person name="Amselem J."/>
            <person name="Anthouard V."/>
            <person name="Arcioni S."/>
            <person name="Artiguenave F."/>
            <person name="Aury J.M."/>
            <person name="Ballario P."/>
            <person name="Bolchi A."/>
            <person name="Brenna A."/>
            <person name="Brun A."/>
            <person name="Buee M."/>
            <person name="Cantarel B."/>
            <person name="Chevalier G."/>
            <person name="Couloux A."/>
            <person name="Da Silva C."/>
            <person name="Denoeud F."/>
            <person name="Duplessis S."/>
            <person name="Ghignone S."/>
            <person name="Hilselberger B."/>
            <person name="Iotti M."/>
            <person name="Marcais B."/>
            <person name="Mello A."/>
            <person name="Miranda M."/>
            <person name="Pacioni G."/>
            <person name="Quesneville H."/>
            <person name="Riccioni C."/>
            <person name="Ruotolo R."/>
            <person name="Splivallo R."/>
            <person name="Stocchi V."/>
            <person name="Tisserant E."/>
            <person name="Viscomi A.R."/>
            <person name="Zambonelli A."/>
            <person name="Zampieri E."/>
            <person name="Henrissat B."/>
            <person name="Lebrun M.H."/>
            <person name="Paolocci F."/>
            <person name="Bonfante P."/>
            <person name="Ottonello S."/>
            <person name="Wincker P."/>
        </authorList>
    </citation>
    <scope>NUCLEOTIDE SEQUENCE [LARGE SCALE GENOMIC DNA]</scope>
    <source>
        <strain evidence="5 6">Mel28</strain>
    </source>
</reference>
<dbReference type="Proteomes" id="UP000006911">
    <property type="component" value="Unassembled WGS sequence"/>
</dbReference>
<dbReference type="AlphaFoldDB" id="D5GPJ3"/>
<dbReference type="InterPro" id="IPR016161">
    <property type="entry name" value="Ald_DH/histidinol_DH"/>
</dbReference>
<dbReference type="EMBL" id="FN430375">
    <property type="protein sequence ID" value="CAZ86436.1"/>
    <property type="molecule type" value="Genomic_DNA"/>
</dbReference>
<feature type="transmembrane region" description="Helical" evidence="3">
    <location>
        <begin position="145"/>
        <end position="162"/>
    </location>
</feature>
<dbReference type="STRING" id="656061.D5GPJ3"/>
<name>D5GPJ3_TUBMM</name>
<protein>
    <submittedName>
        <fullName evidence="5">(Perigord truffle) hypothetical protein</fullName>
    </submittedName>
</protein>
<keyword evidence="3" id="KW-0472">Membrane</keyword>
<keyword evidence="6" id="KW-1185">Reference proteome</keyword>
<proteinExistence type="inferred from homology"/>
<dbReference type="OMA" id="QPLWMEG"/>
<dbReference type="eggNOG" id="KOG2456">
    <property type="taxonomic scope" value="Eukaryota"/>
</dbReference>
<keyword evidence="3" id="KW-0812">Transmembrane</keyword>
<evidence type="ECO:0000256" key="2">
    <source>
        <dbReference type="ARBA" id="ARBA00023002"/>
    </source>
</evidence>
<dbReference type="GO" id="GO:0005737">
    <property type="term" value="C:cytoplasm"/>
    <property type="evidence" value="ECO:0007669"/>
    <property type="project" value="TreeGrafter"/>
</dbReference>